<gene>
    <name evidence="7" type="ORF">GA0111570_10389</name>
</gene>
<name>A0A1G6GFV4_9ACTN</name>
<dbReference type="Pfam" id="PF01925">
    <property type="entry name" value="TauE"/>
    <property type="match status" value="1"/>
</dbReference>
<dbReference type="STRING" id="1577474.GA0111570_10389"/>
<accession>A0A1G6GFV4</accession>
<keyword evidence="4 6" id="KW-1133">Transmembrane helix</keyword>
<evidence type="ECO:0000256" key="2">
    <source>
        <dbReference type="ARBA" id="ARBA00009142"/>
    </source>
</evidence>
<feature type="transmembrane region" description="Helical" evidence="6">
    <location>
        <begin position="32"/>
        <end position="51"/>
    </location>
</feature>
<feature type="transmembrane region" description="Helical" evidence="6">
    <location>
        <begin position="263"/>
        <end position="280"/>
    </location>
</feature>
<comment type="similarity">
    <text evidence="2 6">Belongs to the 4-toluene sulfonate uptake permease (TSUP) (TC 2.A.102) family.</text>
</comment>
<evidence type="ECO:0000256" key="5">
    <source>
        <dbReference type="ARBA" id="ARBA00023136"/>
    </source>
</evidence>
<dbReference type="Proteomes" id="UP000199086">
    <property type="component" value="Unassembled WGS sequence"/>
</dbReference>
<evidence type="ECO:0000256" key="4">
    <source>
        <dbReference type="ARBA" id="ARBA00022989"/>
    </source>
</evidence>
<sequence length="307" mass="31290">MRQLVLLAIVGFAAQLIDGSLGMAYGVTSSTLLLVVGLSPAAASASVHLAEIGTTLASGASHWKLGNTDWRLVAKIGLPGAVGAFLGATVLSNISTDLAKPVMAVLLGGLGVYILGRFAIRPPQVAAARKSPHGTRFLVPLGLVGGFVDATGGGGWGPVTTTSLLSAGKTSPRTIIGSVDTSEFLVSVAASLGFIIGLGTAGIDFRIVLALLIGGLFAAPLAAWLVSRVPAQVLGVLVGGIIILTNTRTLLRTFDAPTAATGPVYLLILLVWAATIAIAIRRYRNDPDGAGVVEPDENRQTEKVTVG</sequence>
<evidence type="ECO:0000256" key="6">
    <source>
        <dbReference type="RuleBase" id="RU363041"/>
    </source>
</evidence>
<comment type="subcellular location">
    <subcellularLocation>
        <location evidence="6">Cell membrane</location>
        <topology evidence="6">Multi-pass membrane protein</topology>
    </subcellularLocation>
    <subcellularLocation>
        <location evidence="1">Membrane</location>
        <topology evidence="1">Multi-pass membrane protein</topology>
    </subcellularLocation>
</comment>
<evidence type="ECO:0000256" key="3">
    <source>
        <dbReference type="ARBA" id="ARBA00022692"/>
    </source>
</evidence>
<dbReference type="InterPro" id="IPR002781">
    <property type="entry name" value="TM_pro_TauE-like"/>
</dbReference>
<dbReference type="PANTHER" id="PTHR43701">
    <property type="entry name" value="MEMBRANE TRANSPORTER PROTEIN MJ0441-RELATED"/>
    <property type="match status" value="1"/>
</dbReference>
<dbReference type="RefSeq" id="WP_092607416.1">
    <property type="nucleotide sequence ID" value="NZ_FMYF01000003.1"/>
</dbReference>
<proteinExistence type="inferred from homology"/>
<dbReference type="GO" id="GO:0005886">
    <property type="term" value="C:plasma membrane"/>
    <property type="evidence" value="ECO:0007669"/>
    <property type="project" value="UniProtKB-SubCell"/>
</dbReference>
<keyword evidence="5 6" id="KW-0472">Membrane</keyword>
<protein>
    <recommendedName>
        <fullName evidence="6">Probable membrane transporter protein</fullName>
    </recommendedName>
</protein>
<feature type="transmembrane region" description="Helical" evidence="6">
    <location>
        <begin position="72"/>
        <end position="95"/>
    </location>
</feature>
<feature type="transmembrane region" description="Helical" evidence="6">
    <location>
        <begin position="233"/>
        <end position="251"/>
    </location>
</feature>
<evidence type="ECO:0000256" key="1">
    <source>
        <dbReference type="ARBA" id="ARBA00004141"/>
    </source>
</evidence>
<dbReference type="PANTHER" id="PTHR43701:SF12">
    <property type="entry name" value="MEMBRANE TRANSPORTER PROTEIN YTNM-RELATED"/>
    <property type="match status" value="1"/>
</dbReference>
<keyword evidence="6" id="KW-1003">Cell membrane</keyword>
<keyword evidence="8" id="KW-1185">Reference proteome</keyword>
<keyword evidence="3 6" id="KW-0812">Transmembrane</keyword>
<dbReference type="InterPro" id="IPR051598">
    <property type="entry name" value="TSUP/Inactive_protease-like"/>
</dbReference>
<evidence type="ECO:0000313" key="8">
    <source>
        <dbReference type="Proteomes" id="UP000199086"/>
    </source>
</evidence>
<dbReference type="OrthoDB" id="45564at2"/>
<organism evidence="7 8">
    <name type="scientific">Raineyella antarctica</name>
    <dbReference type="NCBI Taxonomy" id="1577474"/>
    <lineage>
        <taxon>Bacteria</taxon>
        <taxon>Bacillati</taxon>
        <taxon>Actinomycetota</taxon>
        <taxon>Actinomycetes</taxon>
        <taxon>Propionibacteriales</taxon>
        <taxon>Propionibacteriaceae</taxon>
        <taxon>Raineyella</taxon>
    </lineage>
</organism>
<feature type="transmembrane region" description="Helical" evidence="6">
    <location>
        <begin position="184"/>
        <end position="201"/>
    </location>
</feature>
<dbReference type="EMBL" id="FMYF01000003">
    <property type="protein sequence ID" value="SDB80769.1"/>
    <property type="molecule type" value="Genomic_DNA"/>
</dbReference>
<evidence type="ECO:0000313" key="7">
    <source>
        <dbReference type="EMBL" id="SDB80769.1"/>
    </source>
</evidence>
<feature type="transmembrane region" description="Helical" evidence="6">
    <location>
        <begin position="101"/>
        <end position="120"/>
    </location>
</feature>
<feature type="transmembrane region" description="Helical" evidence="6">
    <location>
        <begin position="207"/>
        <end position="226"/>
    </location>
</feature>
<reference evidence="7 8" key="1">
    <citation type="submission" date="2016-06" db="EMBL/GenBank/DDBJ databases">
        <authorList>
            <person name="Olsen C.W."/>
            <person name="Carey S."/>
            <person name="Hinshaw L."/>
            <person name="Karasin A.I."/>
        </authorList>
    </citation>
    <scope>NUCLEOTIDE SEQUENCE [LARGE SCALE GENOMIC DNA]</scope>
    <source>
        <strain evidence="7 8">LZ-22</strain>
    </source>
</reference>
<dbReference type="AlphaFoldDB" id="A0A1G6GFV4"/>